<evidence type="ECO:0000313" key="1">
    <source>
        <dbReference type="EMBL" id="GMS87471.1"/>
    </source>
</evidence>
<gene>
    <name evidence="1" type="ORF">PENTCL1PPCAC_9646</name>
</gene>
<dbReference type="EMBL" id="BTSX01000003">
    <property type="protein sequence ID" value="GMS87471.1"/>
    <property type="molecule type" value="Genomic_DNA"/>
</dbReference>
<name>A0AAV5T6Z7_9BILA</name>
<keyword evidence="2" id="KW-1185">Reference proteome</keyword>
<protein>
    <submittedName>
        <fullName evidence="1">Uncharacterized protein</fullName>
    </submittedName>
</protein>
<organism evidence="1 2">
    <name type="scientific">Pristionchus entomophagus</name>
    <dbReference type="NCBI Taxonomy" id="358040"/>
    <lineage>
        <taxon>Eukaryota</taxon>
        <taxon>Metazoa</taxon>
        <taxon>Ecdysozoa</taxon>
        <taxon>Nematoda</taxon>
        <taxon>Chromadorea</taxon>
        <taxon>Rhabditida</taxon>
        <taxon>Rhabditina</taxon>
        <taxon>Diplogasteromorpha</taxon>
        <taxon>Diplogasteroidea</taxon>
        <taxon>Neodiplogasteridae</taxon>
        <taxon>Pristionchus</taxon>
    </lineage>
</organism>
<proteinExistence type="predicted"/>
<accession>A0AAV5T6Z7</accession>
<feature type="non-terminal residue" evidence="1">
    <location>
        <position position="1"/>
    </location>
</feature>
<comment type="caution">
    <text evidence="1">The sequence shown here is derived from an EMBL/GenBank/DDBJ whole genome shotgun (WGS) entry which is preliminary data.</text>
</comment>
<dbReference type="Proteomes" id="UP001432027">
    <property type="component" value="Unassembled WGS sequence"/>
</dbReference>
<sequence>SLLKLGDRFQIQWVMDQVEKGLMDCCYVFTRIEMLKIADDYKLFGLKMRYLGLLKTVKDFVAIEWSTERFIHWEGRYATRAPANRWDVPEWRCPSTILSRMR</sequence>
<reference evidence="1" key="1">
    <citation type="submission" date="2023-10" db="EMBL/GenBank/DDBJ databases">
        <title>Genome assembly of Pristionchus species.</title>
        <authorList>
            <person name="Yoshida K."/>
            <person name="Sommer R.J."/>
        </authorList>
    </citation>
    <scope>NUCLEOTIDE SEQUENCE</scope>
    <source>
        <strain evidence="1">RS0144</strain>
    </source>
</reference>
<evidence type="ECO:0000313" key="2">
    <source>
        <dbReference type="Proteomes" id="UP001432027"/>
    </source>
</evidence>
<dbReference type="AlphaFoldDB" id="A0AAV5T6Z7"/>